<sequence length="40" mass="4496">LARTVTFEEPNIEDRFSMINQNPIVALRASFKLGMGSVRS</sequence>
<dbReference type="EMBL" id="CAJVQC010003633">
    <property type="protein sequence ID" value="CAG8529972.1"/>
    <property type="molecule type" value="Genomic_DNA"/>
</dbReference>
<accession>A0ACA9LHR2</accession>
<keyword evidence="2" id="KW-1185">Reference proteome</keyword>
<proteinExistence type="predicted"/>
<reference evidence="1" key="1">
    <citation type="submission" date="2021-06" db="EMBL/GenBank/DDBJ databases">
        <authorList>
            <person name="Kallberg Y."/>
            <person name="Tangrot J."/>
            <person name="Rosling A."/>
        </authorList>
    </citation>
    <scope>NUCLEOTIDE SEQUENCE</scope>
    <source>
        <strain evidence="1">MA461A</strain>
    </source>
</reference>
<dbReference type="Proteomes" id="UP000789920">
    <property type="component" value="Unassembled WGS sequence"/>
</dbReference>
<evidence type="ECO:0000313" key="1">
    <source>
        <dbReference type="EMBL" id="CAG8529972.1"/>
    </source>
</evidence>
<name>A0ACA9LHR2_9GLOM</name>
<organism evidence="1 2">
    <name type="scientific">Racocetra persica</name>
    <dbReference type="NCBI Taxonomy" id="160502"/>
    <lineage>
        <taxon>Eukaryota</taxon>
        <taxon>Fungi</taxon>
        <taxon>Fungi incertae sedis</taxon>
        <taxon>Mucoromycota</taxon>
        <taxon>Glomeromycotina</taxon>
        <taxon>Glomeromycetes</taxon>
        <taxon>Diversisporales</taxon>
        <taxon>Gigasporaceae</taxon>
        <taxon>Racocetra</taxon>
    </lineage>
</organism>
<comment type="caution">
    <text evidence="1">The sequence shown here is derived from an EMBL/GenBank/DDBJ whole genome shotgun (WGS) entry which is preliminary data.</text>
</comment>
<gene>
    <name evidence="1" type="ORF">RPERSI_LOCUS3093</name>
</gene>
<evidence type="ECO:0000313" key="2">
    <source>
        <dbReference type="Proteomes" id="UP000789920"/>
    </source>
</evidence>
<protein>
    <submittedName>
        <fullName evidence="1">27325_t:CDS:1</fullName>
    </submittedName>
</protein>
<feature type="non-terminal residue" evidence="1">
    <location>
        <position position="1"/>
    </location>
</feature>